<dbReference type="Pfam" id="PF07980">
    <property type="entry name" value="SusD_RagB"/>
    <property type="match status" value="1"/>
</dbReference>
<keyword evidence="3" id="KW-0732">Signal</keyword>
<dbReference type="PROSITE" id="PS51257">
    <property type="entry name" value="PROKAR_LIPOPROTEIN"/>
    <property type="match status" value="1"/>
</dbReference>
<proteinExistence type="inferred from homology"/>
<comment type="similarity">
    <text evidence="2">Belongs to the SusD family.</text>
</comment>
<reference evidence="8 9" key="1">
    <citation type="submission" date="2018-08" db="EMBL/GenBank/DDBJ databases">
        <title>A genome reference for cultivated species of the human gut microbiota.</title>
        <authorList>
            <person name="Zou Y."/>
            <person name="Xue W."/>
            <person name="Luo G."/>
        </authorList>
    </citation>
    <scope>NUCLEOTIDE SEQUENCE [LARGE SCALE GENOMIC DNA]</scope>
    <source>
        <strain evidence="8 9">OM07-9</strain>
    </source>
</reference>
<dbReference type="Proteomes" id="UP000261295">
    <property type="component" value="Unassembled WGS sequence"/>
</dbReference>
<name>A0A3E4XJG0_BACUN</name>
<evidence type="ECO:0000256" key="4">
    <source>
        <dbReference type="ARBA" id="ARBA00023136"/>
    </source>
</evidence>
<evidence type="ECO:0000259" key="7">
    <source>
        <dbReference type="Pfam" id="PF14322"/>
    </source>
</evidence>
<evidence type="ECO:0000256" key="5">
    <source>
        <dbReference type="ARBA" id="ARBA00023237"/>
    </source>
</evidence>
<evidence type="ECO:0000259" key="6">
    <source>
        <dbReference type="Pfam" id="PF07980"/>
    </source>
</evidence>
<dbReference type="RefSeq" id="WP_117749523.1">
    <property type="nucleotide sequence ID" value="NZ_JADMZQ010000001.1"/>
</dbReference>
<dbReference type="SUPFAM" id="SSF48452">
    <property type="entry name" value="TPR-like"/>
    <property type="match status" value="1"/>
</dbReference>
<feature type="domain" description="SusD-like N-terminal" evidence="7">
    <location>
        <begin position="90"/>
        <end position="230"/>
    </location>
</feature>
<gene>
    <name evidence="8" type="ORF">DXC07_12560</name>
</gene>
<evidence type="ECO:0000256" key="2">
    <source>
        <dbReference type="ARBA" id="ARBA00006275"/>
    </source>
</evidence>
<evidence type="ECO:0000313" key="8">
    <source>
        <dbReference type="EMBL" id="RGM54647.1"/>
    </source>
</evidence>
<accession>A0A3E4XJG0</accession>
<dbReference type="Gene3D" id="1.25.40.390">
    <property type="match status" value="1"/>
</dbReference>
<dbReference type="InterPro" id="IPR012944">
    <property type="entry name" value="SusD_RagB_dom"/>
</dbReference>
<dbReference type="AlphaFoldDB" id="A0A3E4XJG0"/>
<dbReference type="Pfam" id="PF14322">
    <property type="entry name" value="SusD-like_3"/>
    <property type="match status" value="1"/>
</dbReference>
<comment type="caution">
    <text evidence="8">The sequence shown here is derived from an EMBL/GenBank/DDBJ whole genome shotgun (WGS) entry which is preliminary data.</text>
</comment>
<protein>
    <submittedName>
        <fullName evidence="8">RagB/SusD family nutrient uptake outer membrane protein</fullName>
    </submittedName>
</protein>
<keyword evidence="4" id="KW-0472">Membrane</keyword>
<evidence type="ECO:0000313" key="9">
    <source>
        <dbReference type="Proteomes" id="UP000261295"/>
    </source>
</evidence>
<organism evidence="8 9">
    <name type="scientific">Bacteroides uniformis</name>
    <dbReference type="NCBI Taxonomy" id="820"/>
    <lineage>
        <taxon>Bacteria</taxon>
        <taxon>Pseudomonadati</taxon>
        <taxon>Bacteroidota</taxon>
        <taxon>Bacteroidia</taxon>
        <taxon>Bacteroidales</taxon>
        <taxon>Bacteroidaceae</taxon>
        <taxon>Bacteroides</taxon>
    </lineage>
</organism>
<dbReference type="GO" id="GO:0009279">
    <property type="term" value="C:cell outer membrane"/>
    <property type="evidence" value="ECO:0007669"/>
    <property type="project" value="UniProtKB-SubCell"/>
</dbReference>
<evidence type="ECO:0000256" key="3">
    <source>
        <dbReference type="ARBA" id="ARBA00022729"/>
    </source>
</evidence>
<dbReference type="InterPro" id="IPR033985">
    <property type="entry name" value="SusD-like_N"/>
</dbReference>
<keyword evidence="5" id="KW-0998">Cell outer membrane</keyword>
<dbReference type="EMBL" id="QSTL01000011">
    <property type="protein sequence ID" value="RGM54647.1"/>
    <property type="molecule type" value="Genomic_DNA"/>
</dbReference>
<sequence>MKAKYIYIALLGLFTVLGTSCEDRLNIPKHGNMGTQEDFYKTDADAMQALSSLYNSWGTNSQVVGLHYNWQMTKNLLSDELWAGGGGRGDNSEMEKLNEYSFDTDHSMISGVYSGLYSIIYKANLIIQLMEPDTPVKKTVMAEAKFFRAWANFELVTLFGTAPKVDHLLEPGEYHQGNSTPEELWAFVEQDLNDALGYDALPSKRNADDAETGIRVTKEVAQAMLGKAYLFQKKYKEAADILDKVIASKKYALYRGDYDQLLHVSTNNCCEAMLEVQKRNDPEQAWTVYAFNHIMVGWRTDRMTLTGAAKEEIATGTYGFCNPRKSLYDAFVAMEGEDGYRLKSSIRTYEQMEEYGVQLNAGAQLVGHEGYFNWKQRALREDCMYDFSGFQVMQYINLRVMRYAEVLLLAAEAHVMGGSQESALAYINEVRDRARLAPLSAVTLDDVKKEKRLELCMEGVRFQDLVRWGDAEALMGEQGKEIPAFTVAGATNLFENTLYGFKAKHNLLPIPLKEMQLNSNMVQNEGW</sequence>
<comment type="subcellular location">
    <subcellularLocation>
        <location evidence="1">Cell outer membrane</location>
    </subcellularLocation>
</comment>
<dbReference type="InterPro" id="IPR011990">
    <property type="entry name" value="TPR-like_helical_dom_sf"/>
</dbReference>
<feature type="domain" description="RagB/SusD" evidence="6">
    <location>
        <begin position="343"/>
        <end position="527"/>
    </location>
</feature>
<evidence type="ECO:0000256" key="1">
    <source>
        <dbReference type="ARBA" id="ARBA00004442"/>
    </source>
</evidence>